<sequence length="138" mass="15918">MWTQLFLALALYGAITLVWQWTAWSSRRRAPARVMHFVIVTENAERDIEGVLRHLLQKCRRLEYASQISIIDANSQDLTVPIIERLAKDHLNLALFNVSSYMEATEMAQAIQSADDQLCAIYEVRSRGDVKKFSRHLI</sequence>
<keyword evidence="2" id="KW-1185">Reference proteome</keyword>
<gene>
    <name evidence="1" type="ORF">ACFSB2_12330</name>
</gene>
<dbReference type="Proteomes" id="UP001597079">
    <property type="component" value="Unassembled WGS sequence"/>
</dbReference>
<dbReference type="RefSeq" id="WP_377943350.1">
    <property type="nucleotide sequence ID" value="NZ_JBHUCX010000028.1"/>
</dbReference>
<proteinExistence type="predicted"/>
<comment type="caution">
    <text evidence="1">The sequence shown here is derived from an EMBL/GenBank/DDBJ whole genome shotgun (WGS) entry which is preliminary data.</text>
</comment>
<evidence type="ECO:0000313" key="2">
    <source>
        <dbReference type="Proteomes" id="UP001597079"/>
    </source>
</evidence>
<dbReference type="EMBL" id="JBHUCX010000028">
    <property type="protein sequence ID" value="MFD1675480.1"/>
    <property type="molecule type" value="Genomic_DNA"/>
</dbReference>
<name>A0ABW4JIA2_9BACL</name>
<reference evidence="2" key="1">
    <citation type="journal article" date="2019" name="Int. J. Syst. Evol. Microbiol.">
        <title>The Global Catalogue of Microorganisms (GCM) 10K type strain sequencing project: providing services to taxonomists for standard genome sequencing and annotation.</title>
        <authorList>
            <consortium name="The Broad Institute Genomics Platform"/>
            <consortium name="The Broad Institute Genome Sequencing Center for Infectious Disease"/>
            <person name="Wu L."/>
            <person name="Ma J."/>
        </authorList>
    </citation>
    <scope>NUCLEOTIDE SEQUENCE [LARGE SCALE GENOMIC DNA]</scope>
    <source>
        <strain evidence="2">CGMCC 1.12286</strain>
    </source>
</reference>
<organism evidence="1 2">
    <name type="scientific">Alicyclobacillus fodiniaquatilis</name>
    <dbReference type="NCBI Taxonomy" id="1661150"/>
    <lineage>
        <taxon>Bacteria</taxon>
        <taxon>Bacillati</taxon>
        <taxon>Bacillota</taxon>
        <taxon>Bacilli</taxon>
        <taxon>Bacillales</taxon>
        <taxon>Alicyclobacillaceae</taxon>
        <taxon>Alicyclobacillus</taxon>
    </lineage>
</organism>
<evidence type="ECO:0008006" key="3">
    <source>
        <dbReference type="Google" id="ProtNLM"/>
    </source>
</evidence>
<accession>A0ABW4JIA2</accession>
<protein>
    <recommendedName>
        <fullName evidence="3">Glycosyltransferase</fullName>
    </recommendedName>
</protein>
<evidence type="ECO:0000313" key="1">
    <source>
        <dbReference type="EMBL" id="MFD1675480.1"/>
    </source>
</evidence>